<name>A0A2H0YXB3_9BACT</name>
<dbReference type="InterPro" id="IPR036465">
    <property type="entry name" value="vWFA_dom_sf"/>
</dbReference>
<dbReference type="CDD" id="cd00198">
    <property type="entry name" value="vWFA"/>
    <property type="match status" value="1"/>
</dbReference>
<gene>
    <name evidence="3" type="ORF">COT24_00835</name>
</gene>
<dbReference type="InterPro" id="IPR050525">
    <property type="entry name" value="ECM_Assembly_Org"/>
</dbReference>
<keyword evidence="1" id="KW-0472">Membrane</keyword>
<sequence length="345" mass="37640">MRNSDHNQPKGSITILMVFFTMIVLFLFVFASNVTAIKEKIMSQNDLTTEKAFYAAQSCLEEGYLQLRADVNYAGGTIDVEDVSCSISANHFGADSGELVGTGIKEDKIRSITTYYVGAGPSQTRNNSTIYHILDRSGSMANDGNGCTLPTSIDVLDCIANGGVWGLRPMIFVQESAKLFIDQLDPGFDDIGIVSYNDGPSVDFTASADYNQAKYAIDHLPQPASQTNIGDAINIATQQIQTYSTPDDVKAEILLTDGVANRPFPESAAEIYAINKAQEAKDQGIIIFTIGLGTAVNQDFLRSQIASDPGYYFFAPNTSDLEDIYQQIANIITSFNISQQAWFEE</sequence>
<dbReference type="Pfam" id="PF00092">
    <property type="entry name" value="VWA"/>
    <property type="match status" value="1"/>
</dbReference>
<dbReference type="AlphaFoldDB" id="A0A2H0YXB3"/>
<dbReference type="PANTHER" id="PTHR24020:SF20">
    <property type="entry name" value="PH DOMAIN-CONTAINING PROTEIN"/>
    <property type="match status" value="1"/>
</dbReference>
<reference evidence="3 4" key="1">
    <citation type="submission" date="2017-09" db="EMBL/GenBank/DDBJ databases">
        <title>Depth-based differentiation of microbial function through sediment-hosted aquifers and enrichment of novel symbionts in the deep terrestrial subsurface.</title>
        <authorList>
            <person name="Probst A.J."/>
            <person name="Ladd B."/>
            <person name="Jarett J.K."/>
            <person name="Geller-Mcgrath D.E."/>
            <person name="Sieber C.M."/>
            <person name="Emerson J.B."/>
            <person name="Anantharaman K."/>
            <person name="Thomas B.C."/>
            <person name="Malmstrom R."/>
            <person name="Stieglmeier M."/>
            <person name="Klingl A."/>
            <person name="Woyke T."/>
            <person name="Ryan C.M."/>
            <person name="Banfield J.F."/>
        </authorList>
    </citation>
    <scope>NUCLEOTIDE SEQUENCE [LARGE SCALE GENOMIC DNA]</scope>
    <source>
        <strain evidence="3">CG08_land_8_20_14_0_20_40_16</strain>
    </source>
</reference>
<dbReference type="PANTHER" id="PTHR24020">
    <property type="entry name" value="COLLAGEN ALPHA"/>
    <property type="match status" value="1"/>
</dbReference>
<dbReference type="Gene3D" id="3.40.50.410">
    <property type="entry name" value="von Willebrand factor, type A domain"/>
    <property type="match status" value="1"/>
</dbReference>
<keyword evidence="1" id="KW-0812">Transmembrane</keyword>
<accession>A0A2H0YXB3</accession>
<protein>
    <recommendedName>
        <fullName evidence="2">VWFA domain-containing protein</fullName>
    </recommendedName>
</protein>
<comment type="caution">
    <text evidence="3">The sequence shown here is derived from an EMBL/GenBank/DDBJ whole genome shotgun (WGS) entry which is preliminary data.</text>
</comment>
<keyword evidence="1" id="KW-1133">Transmembrane helix</keyword>
<evidence type="ECO:0000256" key="1">
    <source>
        <dbReference type="SAM" id="Phobius"/>
    </source>
</evidence>
<dbReference type="SMART" id="SM00327">
    <property type="entry name" value="VWA"/>
    <property type="match status" value="1"/>
</dbReference>
<evidence type="ECO:0000259" key="2">
    <source>
        <dbReference type="PROSITE" id="PS50234"/>
    </source>
</evidence>
<dbReference type="InterPro" id="IPR002035">
    <property type="entry name" value="VWF_A"/>
</dbReference>
<dbReference type="EMBL" id="PEXU01000011">
    <property type="protein sequence ID" value="PIS42929.1"/>
    <property type="molecule type" value="Genomic_DNA"/>
</dbReference>
<dbReference type="Proteomes" id="UP000231542">
    <property type="component" value="Unassembled WGS sequence"/>
</dbReference>
<feature type="transmembrane region" description="Helical" evidence="1">
    <location>
        <begin position="12"/>
        <end position="31"/>
    </location>
</feature>
<organism evidence="3 4">
    <name type="scientific">Candidatus Kerfeldbacteria bacterium CG08_land_8_20_14_0_20_40_16</name>
    <dbReference type="NCBI Taxonomy" id="2014244"/>
    <lineage>
        <taxon>Bacteria</taxon>
        <taxon>Candidatus Kerfeldiibacteriota</taxon>
    </lineage>
</organism>
<evidence type="ECO:0000313" key="4">
    <source>
        <dbReference type="Proteomes" id="UP000231542"/>
    </source>
</evidence>
<dbReference type="PROSITE" id="PS50234">
    <property type="entry name" value="VWFA"/>
    <property type="match status" value="1"/>
</dbReference>
<feature type="domain" description="VWFA" evidence="2">
    <location>
        <begin position="129"/>
        <end position="328"/>
    </location>
</feature>
<evidence type="ECO:0000313" key="3">
    <source>
        <dbReference type="EMBL" id="PIS42929.1"/>
    </source>
</evidence>
<dbReference type="SUPFAM" id="SSF53300">
    <property type="entry name" value="vWA-like"/>
    <property type="match status" value="1"/>
</dbReference>
<proteinExistence type="predicted"/>